<dbReference type="AlphaFoldDB" id="A0A948TCQ9"/>
<gene>
    <name evidence="1" type="ORF">H9777_09405</name>
</gene>
<dbReference type="NCBIfam" id="TIGR04471">
    <property type="entry name" value="rSAM_mob_pairA"/>
    <property type="match status" value="1"/>
</dbReference>
<accession>A0A948TCQ9</accession>
<evidence type="ECO:0000313" key="1">
    <source>
        <dbReference type="EMBL" id="MBU3838504.1"/>
    </source>
</evidence>
<dbReference type="Pfam" id="PF07505">
    <property type="entry name" value="DUF5131"/>
    <property type="match status" value="1"/>
</dbReference>
<proteinExistence type="predicted"/>
<reference evidence="1" key="1">
    <citation type="journal article" date="2021" name="PeerJ">
        <title>Extensive microbial diversity within the chicken gut microbiome revealed by metagenomics and culture.</title>
        <authorList>
            <person name="Gilroy R."/>
            <person name="Ravi A."/>
            <person name="Getino M."/>
            <person name="Pursley I."/>
            <person name="Horton D.L."/>
            <person name="Alikhan N.F."/>
            <person name="Baker D."/>
            <person name="Gharbi K."/>
            <person name="Hall N."/>
            <person name="Watson M."/>
            <person name="Adriaenssens E.M."/>
            <person name="Foster-Nyarko E."/>
            <person name="Jarju S."/>
            <person name="Secka A."/>
            <person name="Antonio M."/>
            <person name="Oren A."/>
            <person name="Chaudhuri R.R."/>
            <person name="La Ragione R."/>
            <person name="Hildebrand F."/>
            <person name="Pallen M.J."/>
        </authorList>
    </citation>
    <scope>NUCLEOTIDE SEQUENCE</scope>
    <source>
        <strain evidence="1">G4-2901</strain>
    </source>
</reference>
<name>A0A948TCQ9_9BACT</name>
<dbReference type="PROSITE" id="PS51257">
    <property type="entry name" value="PROKAR_LIPOPROTEIN"/>
    <property type="match status" value="1"/>
</dbReference>
<dbReference type="EMBL" id="JAHLFW010000079">
    <property type="protein sequence ID" value="MBU3838504.1"/>
    <property type="molecule type" value="Genomic_DNA"/>
</dbReference>
<dbReference type="Proteomes" id="UP000783796">
    <property type="component" value="Unassembled WGS sequence"/>
</dbReference>
<comment type="caution">
    <text evidence="1">The sequence shown here is derived from an EMBL/GenBank/DDBJ whole genome shotgun (WGS) entry which is preliminary data.</text>
</comment>
<sequence>MTVCIKSLIQNMNIVIGCTIGCNYCYARCNCNRFHMTDDFSKPEYMGRKLYLMDNPKSHVWFLTGMSDFSDWKTEWNNEIFNRISINPQHSYILLTKRPELIDFRTDDENVWMGVTVTRASEKKRLTDLKKHVKAKHYHATFEPLFEDIGEIDFRGFDWVVIGTETGKRKGKVDARPEWVLHIAEQAKKCNIPVFMKEDLLPIMGEDNMIQELPEQFIQKAWKKKSSGK</sequence>
<reference evidence="1" key="2">
    <citation type="submission" date="2021-04" db="EMBL/GenBank/DDBJ databases">
        <authorList>
            <person name="Gilroy R."/>
        </authorList>
    </citation>
    <scope>NUCLEOTIDE SEQUENCE</scope>
    <source>
        <strain evidence="1">G4-2901</strain>
    </source>
</reference>
<organism evidence="1 2">
    <name type="scientific">Candidatus Phocaeicola faecigallinarum</name>
    <dbReference type="NCBI Taxonomy" id="2838732"/>
    <lineage>
        <taxon>Bacteria</taxon>
        <taxon>Pseudomonadati</taxon>
        <taxon>Bacteroidota</taxon>
        <taxon>Bacteroidia</taxon>
        <taxon>Bacteroidales</taxon>
        <taxon>Bacteroidaceae</taxon>
        <taxon>Phocaeicola</taxon>
    </lineage>
</organism>
<evidence type="ECO:0000313" key="2">
    <source>
        <dbReference type="Proteomes" id="UP000783796"/>
    </source>
</evidence>
<protein>
    <submittedName>
        <fullName evidence="1">Radical SAM mobile pair protein A</fullName>
    </submittedName>
</protein>
<dbReference type="InterPro" id="IPR011101">
    <property type="entry name" value="DUF5131"/>
</dbReference>
<dbReference type="InterPro" id="IPR031010">
    <property type="entry name" value="rSAM_mob_pairA"/>
</dbReference>